<proteinExistence type="predicted"/>
<dbReference type="OrthoDB" id="3877279at2759"/>
<dbReference type="SUPFAM" id="SSF47954">
    <property type="entry name" value="Cyclin-like"/>
    <property type="match status" value="1"/>
</dbReference>
<evidence type="ECO:0000313" key="1">
    <source>
        <dbReference type="EMBL" id="EMR69340.1"/>
    </source>
</evidence>
<organism evidence="1 2">
    <name type="scientific">Eutypa lata (strain UCR-EL1)</name>
    <name type="common">Grapevine dieback disease fungus</name>
    <name type="synonym">Eutypa armeniacae</name>
    <dbReference type="NCBI Taxonomy" id="1287681"/>
    <lineage>
        <taxon>Eukaryota</taxon>
        <taxon>Fungi</taxon>
        <taxon>Dikarya</taxon>
        <taxon>Ascomycota</taxon>
        <taxon>Pezizomycotina</taxon>
        <taxon>Sordariomycetes</taxon>
        <taxon>Xylariomycetidae</taxon>
        <taxon>Xylariales</taxon>
        <taxon>Diatrypaceae</taxon>
        <taxon>Eutypa</taxon>
    </lineage>
</organism>
<sequence length="314" mass="34927">MGHQKSFSTVQDDDFEFDEAYFRQFYKPLSNLPTPPPSSRNSSASPQSSCFSIDGGDKLITEFLGPAAHLARMLPPGASFMTPSVSIVQEMLMRADLPMDVIALAVCILDSLTWKFSRSWRSSFPLTSNKSAHELRTGPASSQHIDSVFPEVIILGALIIATKFTEDMQETTQYFSSAWGRGLWSCEQINFTERCIMESLGYHILPLWNMKYIKQARHDIEMARRELLDEDAGSYKDNWSAKHTKSKSAGHAIVGLGLQLTPGETPTSEATSIFGHERGQSQGQTLGQEVREAFSKAKALPDDYLHLPGEATLR</sequence>
<dbReference type="AlphaFoldDB" id="M7TRN3"/>
<dbReference type="InterPro" id="IPR036915">
    <property type="entry name" value="Cyclin-like_sf"/>
</dbReference>
<dbReference type="HOGENOM" id="CLU_063918_0_0_1"/>
<protein>
    <recommendedName>
        <fullName evidence="3">Cyclin protein</fullName>
    </recommendedName>
</protein>
<evidence type="ECO:0008006" key="3">
    <source>
        <dbReference type="Google" id="ProtNLM"/>
    </source>
</evidence>
<dbReference type="OMA" id="SCEQINF"/>
<dbReference type="KEGG" id="ela:UCREL1_3641"/>
<name>M7TRN3_EUTLA</name>
<keyword evidence="2" id="KW-1185">Reference proteome</keyword>
<dbReference type="Proteomes" id="UP000012174">
    <property type="component" value="Unassembled WGS sequence"/>
</dbReference>
<accession>M7TRN3</accession>
<reference evidence="2" key="1">
    <citation type="journal article" date="2013" name="Genome Announc.">
        <title>Draft genome sequence of the grapevine dieback fungus Eutypa lata UCR-EL1.</title>
        <authorList>
            <person name="Blanco-Ulate B."/>
            <person name="Rolshausen P.E."/>
            <person name="Cantu D."/>
        </authorList>
    </citation>
    <scope>NUCLEOTIDE SEQUENCE [LARGE SCALE GENOMIC DNA]</scope>
    <source>
        <strain evidence="2">UCR-EL1</strain>
    </source>
</reference>
<dbReference type="EMBL" id="KB706098">
    <property type="protein sequence ID" value="EMR69340.1"/>
    <property type="molecule type" value="Genomic_DNA"/>
</dbReference>
<gene>
    <name evidence="1" type="ORF">UCREL1_3641</name>
</gene>
<dbReference type="eggNOG" id="ENOG502S61K">
    <property type="taxonomic scope" value="Eukaryota"/>
</dbReference>
<evidence type="ECO:0000313" key="2">
    <source>
        <dbReference type="Proteomes" id="UP000012174"/>
    </source>
</evidence>